<evidence type="ECO:0000256" key="1">
    <source>
        <dbReference type="SAM" id="MobiDB-lite"/>
    </source>
</evidence>
<gene>
    <name evidence="2" type="primary">Acey_s0108.g43</name>
    <name evidence="2" type="ORF">Y032_0108g43</name>
</gene>
<sequence>MSVSTDIIPLSKNHRSNGLGCDQDVCRYATAPHTHASLAQVVLQVRRNEWHRRLPLYSLSTLIAFIKRVYLSLALKAAAATRTGIDQSQSSSEPLVTQASGLLLQTVQ</sequence>
<feature type="region of interest" description="Disordered" evidence="1">
    <location>
        <begin position="83"/>
        <end position="108"/>
    </location>
</feature>
<dbReference type="Proteomes" id="UP000024635">
    <property type="component" value="Unassembled WGS sequence"/>
</dbReference>
<feature type="compositionally biased region" description="Polar residues" evidence="1">
    <location>
        <begin position="84"/>
        <end position="108"/>
    </location>
</feature>
<accession>A0A016TEC5</accession>
<name>A0A016TEC5_9BILA</name>
<evidence type="ECO:0000313" key="3">
    <source>
        <dbReference type="Proteomes" id="UP000024635"/>
    </source>
</evidence>
<dbReference type="EMBL" id="JARK01001444">
    <property type="protein sequence ID" value="EYC01329.1"/>
    <property type="molecule type" value="Genomic_DNA"/>
</dbReference>
<evidence type="ECO:0000313" key="2">
    <source>
        <dbReference type="EMBL" id="EYC01329.1"/>
    </source>
</evidence>
<organism evidence="2 3">
    <name type="scientific">Ancylostoma ceylanicum</name>
    <dbReference type="NCBI Taxonomy" id="53326"/>
    <lineage>
        <taxon>Eukaryota</taxon>
        <taxon>Metazoa</taxon>
        <taxon>Ecdysozoa</taxon>
        <taxon>Nematoda</taxon>
        <taxon>Chromadorea</taxon>
        <taxon>Rhabditida</taxon>
        <taxon>Rhabditina</taxon>
        <taxon>Rhabditomorpha</taxon>
        <taxon>Strongyloidea</taxon>
        <taxon>Ancylostomatidae</taxon>
        <taxon>Ancylostomatinae</taxon>
        <taxon>Ancylostoma</taxon>
    </lineage>
</organism>
<keyword evidence="3" id="KW-1185">Reference proteome</keyword>
<protein>
    <submittedName>
        <fullName evidence="2">Uncharacterized protein</fullName>
    </submittedName>
</protein>
<comment type="caution">
    <text evidence="2">The sequence shown here is derived from an EMBL/GenBank/DDBJ whole genome shotgun (WGS) entry which is preliminary data.</text>
</comment>
<dbReference type="AlphaFoldDB" id="A0A016TEC5"/>
<proteinExistence type="predicted"/>
<reference evidence="3" key="1">
    <citation type="journal article" date="2015" name="Nat. Genet.">
        <title>The genome and transcriptome of the zoonotic hookworm Ancylostoma ceylanicum identify infection-specific gene families.</title>
        <authorList>
            <person name="Schwarz E.M."/>
            <person name="Hu Y."/>
            <person name="Antoshechkin I."/>
            <person name="Miller M.M."/>
            <person name="Sternberg P.W."/>
            <person name="Aroian R.V."/>
        </authorList>
    </citation>
    <scope>NUCLEOTIDE SEQUENCE</scope>
    <source>
        <strain evidence="3">HY135</strain>
    </source>
</reference>